<dbReference type="InterPro" id="IPR050951">
    <property type="entry name" value="Retrovirus_Pol_polyprotein"/>
</dbReference>
<gene>
    <name evidence="2" type="ORF">MP_TR7908_c17_g1_i1_g.24235</name>
</gene>
<accession>A0A1J3K8Y3</accession>
<dbReference type="FunFam" id="3.30.70.270:FF:000003">
    <property type="entry name" value="Transposon Ty3-G Gag-Pol polyprotein"/>
    <property type="match status" value="1"/>
</dbReference>
<evidence type="ECO:0000313" key="2">
    <source>
        <dbReference type="EMBL" id="JAV01232.1"/>
    </source>
</evidence>
<dbReference type="SUPFAM" id="SSF56672">
    <property type="entry name" value="DNA/RNA polymerases"/>
    <property type="match status" value="1"/>
</dbReference>
<protein>
    <submittedName>
        <fullName evidence="2">Retrovirus-related Pol polyprotein from transposon 17.6</fullName>
    </submittedName>
</protein>
<dbReference type="InterPro" id="IPR043128">
    <property type="entry name" value="Rev_trsase/Diguanyl_cyclase"/>
</dbReference>
<reference evidence="2" key="1">
    <citation type="submission" date="2016-07" db="EMBL/GenBank/DDBJ databases">
        <title>De novo transcriptome assembly of four accessions of the metal hyperaccumulator plant Noccaea caerulescens.</title>
        <authorList>
            <person name="Blande D."/>
            <person name="Halimaa P."/>
            <person name="Tervahauta A.I."/>
            <person name="Aarts M.G."/>
            <person name="Karenlampi S.O."/>
        </authorList>
    </citation>
    <scope>NUCLEOTIDE SEQUENCE</scope>
</reference>
<dbReference type="AlphaFoldDB" id="A0A1J3K8Y3"/>
<dbReference type="InterPro" id="IPR043502">
    <property type="entry name" value="DNA/RNA_pol_sf"/>
</dbReference>
<organism evidence="2">
    <name type="scientific">Noccaea caerulescens</name>
    <name type="common">Alpine penny-cress</name>
    <name type="synonym">Thlaspi caerulescens</name>
    <dbReference type="NCBI Taxonomy" id="107243"/>
    <lineage>
        <taxon>Eukaryota</taxon>
        <taxon>Viridiplantae</taxon>
        <taxon>Streptophyta</taxon>
        <taxon>Embryophyta</taxon>
        <taxon>Tracheophyta</taxon>
        <taxon>Spermatophyta</taxon>
        <taxon>Magnoliopsida</taxon>
        <taxon>eudicotyledons</taxon>
        <taxon>Gunneridae</taxon>
        <taxon>Pentapetalae</taxon>
        <taxon>rosids</taxon>
        <taxon>malvids</taxon>
        <taxon>Brassicales</taxon>
        <taxon>Brassicaceae</taxon>
        <taxon>Coluteocarpeae</taxon>
        <taxon>Noccaea</taxon>
    </lineage>
</organism>
<dbReference type="Pfam" id="PF00078">
    <property type="entry name" value="RVT_1"/>
    <property type="match status" value="1"/>
</dbReference>
<dbReference type="PANTHER" id="PTHR37984:SF5">
    <property type="entry name" value="PROTEIN NYNRIN-LIKE"/>
    <property type="match status" value="1"/>
</dbReference>
<dbReference type="Gene3D" id="3.30.70.270">
    <property type="match status" value="2"/>
</dbReference>
<dbReference type="InterPro" id="IPR000477">
    <property type="entry name" value="RT_dom"/>
</dbReference>
<sequence>MRVMNQALRPFIGKFVVIYFDDILIFSSSTAEHAEHISLVFTVLRKENLCAAKHKCEFGVSQVLFLGYIISKDGLSVDLSKVEAIKSWPVPKTVSEVLSFHGLTSFYHRFVPHFSSIMESRAR</sequence>
<dbReference type="PROSITE" id="PS50878">
    <property type="entry name" value="RT_POL"/>
    <property type="match status" value="1"/>
</dbReference>
<name>A0A1J3K8Y3_NOCCA</name>
<dbReference type="EMBL" id="GEVM01004707">
    <property type="protein sequence ID" value="JAV01232.1"/>
    <property type="molecule type" value="Transcribed_RNA"/>
</dbReference>
<dbReference type="PANTHER" id="PTHR37984">
    <property type="entry name" value="PROTEIN CBG26694"/>
    <property type="match status" value="1"/>
</dbReference>
<evidence type="ECO:0000259" key="1">
    <source>
        <dbReference type="PROSITE" id="PS50878"/>
    </source>
</evidence>
<feature type="domain" description="Reverse transcriptase" evidence="1">
    <location>
        <begin position="1"/>
        <end position="70"/>
    </location>
</feature>
<proteinExistence type="predicted"/>